<keyword evidence="2" id="KW-1185">Reference proteome</keyword>
<organism evidence="1 2">
    <name type="scientific">Obba rivulosa</name>
    <dbReference type="NCBI Taxonomy" id="1052685"/>
    <lineage>
        <taxon>Eukaryota</taxon>
        <taxon>Fungi</taxon>
        <taxon>Dikarya</taxon>
        <taxon>Basidiomycota</taxon>
        <taxon>Agaricomycotina</taxon>
        <taxon>Agaricomycetes</taxon>
        <taxon>Polyporales</taxon>
        <taxon>Gelatoporiaceae</taxon>
        <taxon>Obba</taxon>
    </lineage>
</organism>
<evidence type="ECO:0000313" key="1">
    <source>
        <dbReference type="EMBL" id="OCH87352.1"/>
    </source>
</evidence>
<name>A0A8E2AVB7_9APHY</name>
<dbReference type="Proteomes" id="UP000250043">
    <property type="component" value="Unassembled WGS sequence"/>
</dbReference>
<accession>A0A8E2AVB7</accession>
<gene>
    <name evidence="1" type="ORF">OBBRIDRAFT_160710</name>
</gene>
<dbReference type="OrthoDB" id="10513572at2759"/>
<sequence>MHRGWTLQEVLAPAHAFVLFSWANDFRCQFPAAEWGGPWILETVVEYQSAMVDVLGLLSMGLLATSRASKVEIQDKGMLYVKTFGSSKEDHAAIMSLIQAKSEETEEEMRNLAIWRCSFMRTSSRPVDMVFCIMGLFGITLDPHAFHPRDRVGATAALARELLRKGHGASWLGISFALPPSKQLAFPEFPRTIVHEEAHVQIDGRWHKVRELIDDEDLLYGTPKGDMDDAEYLVFRGKAIGLCRCVLVQCPQHVHFVASDGSLWIFLDPSYNPDASSASAEAFAVVVGNDPVALATKALLLKEHRQGQFHIVSYFQLVGEHYAELVKQWEVWEFSVGGVKMTQVLCSRNLRDSLKQTHFELLNAPSSGAQGAPDNFERLRTSIKEMNNEFSIVFDLDQVVPYDPLSDEFQEYWQDRMSKERRLMETLRGGICEVSEPLDPSSDLDIEEPEDLWEFEDLYEMVQKFSGTLEKREKADDGFTTVRHISDFSFSSILELDDWKDLDKEQSPEMTRFGKSTNELWTEAGFAEALYSMNQSVHLGRPVSSDGTDSDESV</sequence>
<evidence type="ECO:0000313" key="2">
    <source>
        <dbReference type="Proteomes" id="UP000250043"/>
    </source>
</evidence>
<dbReference type="AlphaFoldDB" id="A0A8E2AVB7"/>
<dbReference type="EMBL" id="KV722488">
    <property type="protein sequence ID" value="OCH87352.1"/>
    <property type="molecule type" value="Genomic_DNA"/>
</dbReference>
<reference evidence="1 2" key="1">
    <citation type="submission" date="2016-07" db="EMBL/GenBank/DDBJ databases">
        <title>Draft genome of the white-rot fungus Obba rivulosa 3A-2.</title>
        <authorList>
            <consortium name="DOE Joint Genome Institute"/>
            <person name="Miettinen O."/>
            <person name="Riley R."/>
            <person name="Acob R."/>
            <person name="Barry K."/>
            <person name="Cullen D."/>
            <person name="De Vries R."/>
            <person name="Hainaut M."/>
            <person name="Hatakka A."/>
            <person name="Henrissat B."/>
            <person name="Hilden K."/>
            <person name="Kuo R."/>
            <person name="Labutti K."/>
            <person name="Lipzen A."/>
            <person name="Makela M.R."/>
            <person name="Sandor L."/>
            <person name="Spatafora J.W."/>
            <person name="Grigoriev I.V."/>
            <person name="Hibbett D.S."/>
        </authorList>
    </citation>
    <scope>NUCLEOTIDE SEQUENCE [LARGE SCALE GENOMIC DNA]</scope>
    <source>
        <strain evidence="1 2">3A-2</strain>
    </source>
</reference>
<protein>
    <submittedName>
        <fullName evidence="1">Uncharacterized protein</fullName>
    </submittedName>
</protein>
<proteinExistence type="predicted"/>